<dbReference type="PROSITE" id="PS00197">
    <property type="entry name" value="2FE2S_FER_1"/>
    <property type="match status" value="1"/>
</dbReference>
<dbReference type="InterPro" id="IPR036010">
    <property type="entry name" value="2Fe-2S_ferredoxin-like_sf"/>
</dbReference>
<dbReference type="PROSITE" id="PS51085">
    <property type="entry name" value="2FE2S_FER_2"/>
    <property type="match status" value="1"/>
</dbReference>
<dbReference type="InterPro" id="IPR004489">
    <property type="entry name" value="Succ_DH/fum_Rdtase_Fe-S"/>
</dbReference>
<dbReference type="InterPro" id="IPR017896">
    <property type="entry name" value="4Fe4S_Fe-S-bd"/>
</dbReference>
<dbReference type="SUPFAM" id="SSF46548">
    <property type="entry name" value="alpha-helical ferredoxin"/>
    <property type="match status" value="1"/>
</dbReference>
<dbReference type="Gene3D" id="1.10.1060.10">
    <property type="entry name" value="Alpha-helical ferredoxin"/>
    <property type="match status" value="1"/>
</dbReference>
<comment type="cofactor">
    <cofactor evidence="1">
        <name>[3Fe-4S] cluster</name>
        <dbReference type="ChEBI" id="CHEBI:21137"/>
    </cofactor>
</comment>
<dbReference type="InterPro" id="IPR050573">
    <property type="entry name" value="SDH/FRD_Iron-Sulfur"/>
</dbReference>
<evidence type="ECO:0000256" key="10">
    <source>
        <dbReference type="ARBA" id="ARBA00023014"/>
    </source>
</evidence>
<evidence type="ECO:0000256" key="11">
    <source>
        <dbReference type="ARBA" id="ARBA00034078"/>
    </source>
</evidence>
<evidence type="ECO:0000256" key="6">
    <source>
        <dbReference type="ARBA" id="ARBA00022714"/>
    </source>
</evidence>
<dbReference type="GO" id="GO:0022904">
    <property type="term" value="P:respiratory electron transport chain"/>
    <property type="evidence" value="ECO:0007669"/>
    <property type="project" value="TreeGrafter"/>
</dbReference>
<comment type="caution">
    <text evidence="13">The sequence shown here is derived from an EMBL/GenBank/DDBJ whole genome shotgun (WGS) entry which is preliminary data.</text>
</comment>
<evidence type="ECO:0000313" key="13">
    <source>
        <dbReference type="EMBL" id="KKN58075.1"/>
    </source>
</evidence>
<dbReference type="InterPro" id="IPR006058">
    <property type="entry name" value="2Fe2S_fd_BS"/>
</dbReference>
<evidence type="ECO:0000256" key="4">
    <source>
        <dbReference type="ARBA" id="ARBA00009433"/>
    </source>
</evidence>
<dbReference type="GO" id="GO:0016491">
    <property type="term" value="F:oxidoreductase activity"/>
    <property type="evidence" value="ECO:0007669"/>
    <property type="project" value="UniProtKB-KW"/>
</dbReference>
<dbReference type="Pfam" id="PF13183">
    <property type="entry name" value="Fer4_8"/>
    <property type="match status" value="1"/>
</dbReference>
<evidence type="ECO:0000256" key="8">
    <source>
        <dbReference type="ARBA" id="ARBA00023002"/>
    </source>
</evidence>
<comment type="similarity">
    <text evidence="4">Belongs to the succinate dehydrogenase/fumarate reductase iron-sulfur protein family.</text>
</comment>
<accession>A0A0F9RND0</accession>
<dbReference type="SUPFAM" id="SSF54292">
    <property type="entry name" value="2Fe-2S ferredoxin-like"/>
    <property type="match status" value="1"/>
</dbReference>
<keyword evidence="10" id="KW-0411">Iron-sulfur</keyword>
<evidence type="ECO:0000256" key="1">
    <source>
        <dbReference type="ARBA" id="ARBA00001927"/>
    </source>
</evidence>
<dbReference type="GO" id="GO:0006099">
    <property type="term" value="P:tricarboxylic acid cycle"/>
    <property type="evidence" value="ECO:0007669"/>
    <property type="project" value="InterPro"/>
</dbReference>
<dbReference type="GO" id="GO:0051539">
    <property type="term" value="F:4 iron, 4 sulfur cluster binding"/>
    <property type="evidence" value="ECO:0007669"/>
    <property type="project" value="UniProtKB-KW"/>
</dbReference>
<evidence type="ECO:0000259" key="12">
    <source>
        <dbReference type="PROSITE" id="PS51085"/>
    </source>
</evidence>
<comment type="pathway">
    <text evidence="3">Carbohydrate metabolism; tricarboxylic acid cycle.</text>
</comment>
<reference evidence="13" key="1">
    <citation type="journal article" date="2015" name="Nature">
        <title>Complex archaea that bridge the gap between prokaryotes and eukaryotes.</title>
        <authorList>
            <person name="Spang A."/>
            <person name="Saw J.H."/>
            <person name="Jorgensen S.L."/>
            <person name="Zaremba-Niedzwiedzka K."/>
            <person name="Martijn J."/>
            <person name="Lind A.E."/>
            <person name="van Eijk R."/>
            <person name="Schleper C."/>
            <person name="Guy L."/>
            <person name="Ettema T.J."/>
        </authorList>
    </citation>
    <scope>NUCLEOTIDE SEQUENCE</scope>
</reference>
<evidence type="ECO:0000256" key="5">
    <source>
        <dbReference type="ARBA" id="ARBA00022485"/>
    </source>
</evidence>
<evidence type="ECO:0000256" key="7">
    <source>
        <dbReference type="ARBA" id="ARBA00022723"/>
    </source>
</evidence>
<dbReference type="PANTHER" id="PTHR11921">
    <property type="entry name" value="SUCCINATE DEHYDROGENASE IRON-SULFUR PROTEIN"/>
    <property type="match status" value="1"/>
</dbReference>
<comment type="cofactor">
    <cofactor evidence="11">
        <name>[2Fe-2S] cluster</name>
        <dbReference type="ChEBI" id="CHEBI:190135"/>
    </cofactor>
</comment>
<dbReference type="Pfam" id="PF13085">
    <property type="entry name" value="Fer2_3"/>
    <property type="match status" value="1"/>
</dbReference>
<sequence length="252" mass="28755">MGKKYKFLIYRNSGDGTAHYERFEIPTFEGASILDALFYIQDYNDSSLAFRYACRGAICGSCGMTIDKVPLLACRTQISTVKTAKKPINLPEFKFGDHSDWDPENEILIEPLPNMTVLKDLVVDMGLFWNFYREVKPFFERELNDNAPESTQSPSQMKIIEHLVYCILCGLCWACPISKINPNYLGPAQLAKAERFISDSRISKEKQNIIVSRVQKEEGVPACEKYFVCNRVCPKGVRPGTAIKDIRDNWKK</sequence>
<dbReference type="GO" id="GO:0009055">
    <property type="term" value="F:electron transfer activity"/>
    <property type="evidence" value="ECO:0007669"/>
    <property type="project" value="InterPro"/>
</dbReference>
<evidence type="ECO:0000256" key="2">
    <source>
        <dbReference type="ARBA" id="ARBA00001966"/>
    </source>
</evidence>
<evidence type="ECO:0000256" key="9">
    <source>
        <dbReference type="ARBA" id="ARBA00023004"/>
    </source>
</evidence>
<dbReference type="GO" id="GO:0051537">
    <property type="term" value="F:2 iron, 2 sulfur cluster binding"/>
    <property type="evidence" value="ECO:0007669"/>
    <property type="project" value="UniProtKB-KW"/>
</dbReference>
<keyword evidence="7" id="KW-0479">Metal-binding</keyword>
<gene>
    <name evidence="13" type="ORF">LCGC14_0555910</name>
</gene>
<dbReference type="InterPro" id="IPR025192">
    <property type="entry name" value="Succ_DH/fum_Rdtase_N"/>
</dbReference>
<proteinExistence type="inferred from homology"/>
<evidence type="ECO:0000256" key="3">
    <source>
        <dbReference type="ARBA" id="ARBA00005163"/>
    </source>
</evidence>
<organism evidence="13">
    <name type="scientific">marine sediment metagenome</name>
    <dbReference type="NCBI Taxonomy" id="412755"/>
    <lineage>
        <taxon>unclassified sequences</taxon>
        <taxon>metagenomes</taxon>
        <taxon>ecological metagenomes</taxon>
    </lineage>
</organism>
<dbReference type="PANTHER" id="PTHR11921:SF29">
    <property type="entry name" value="SUCCINATE DEHYDROGENASE [UBIQUINONE] IRON-SULFUR SUBUNIT, MITOCHONDRIAL"/>
    <property type="match status" value="1"/>
</dbReference>
<dbReference type="GO" id="GO:0046872">
    <property type="term" value="F:metal ion binding"/>
    <property type="evidence" value="ECO:0007669"/>
    <property type="project" value="UniProtKB-KW"/>
</dbReference>
<dbReference type="InterPro" id="IPR012675">
    <property type="entry name" value="Beta-grasp_dom_sf"/>
</dbReference>
<keyword evidence="8" id="KW-0560">Oxidoreductase</keyword>
<dbReference type="InterPro" id="IPR001041">
    <property type="entry name" value="2Fe-2S_ferredoxin-type"/>
</dbReference>
<keyword evidence="9" id="KW-0408">Iron</keyword>
<dbReference type="AlphaFoldDB" id="A0A0F9RND0"/>
<dbReference type="CDD" id="cd00207">
    <property type="entry name" value="fer2"/>
    <property type="match status" value="1"/>
</dbReference>
<comment type="cofactor">
    <cofactor evidence="2">
        <name>[4Fe-4S] cluster</name>
        <dbReference type="ChEBI" id="CHEBI:49883"/>
    </cofactor>
</comment>
<feature type="domain" description="2Fe-2S ferredoxin-type" evidence="12">
    <location>
        <begin position="5"/>
        <end position="94"/>
    </location>
</feature>
<dbReference type="Gene3D" id="3.10.20.30">
    <property type="match status" value="1"/>
</dbReference>
<dbReference type="NCBIfam" id="TIGR00384">
    <property type="entry name" value="dhsB"/>
    <property type="match status" value="1"/>
</dbReference>
<dbReference type="EMBL" id="LAZR01000778">
    <property type="protein sequence ID" value="KKN58075.1"/>
    <property type="molecule type" value="Genomic_DNA"/>
</dbReference>
<keyword evidence="6" id="KW-0001">2Fe-2S</keyword>
<keyword evidence="5" id="KW-0004">4Fe-4S</keyword>
<protein>
    <recommendedName>
        <fullName evidence="12">2Fe-2S ferredoxin-type domain-containing protein</fullName>
    </recommendedName>
</protein>
<dbReference type="InterPro" id="IPR009051">
    <property type="entry name" value="Helical_ferredxn"/>
</dbReference>
<name>A0A0F9RND0_9ZZZZ</name>